<proteinExistence type="predicted"/>
<gene>
    <name evidence="4" type="ORF">PV08_08308</name>
</gene>
<dbReference type="CDD" id="cd23807">
    <property type="entry name" value="UEV_UBE2V"/>
    <property type="match status" value="1"/>
</dbReference>
<protein>
    <recommendedName>
        <fullName evidence="3">UBC core domain-containing protein</fullName>
    </recommendedName>
</protein>
<dbReference type="AlphaFoldDB" id="A0A0D1YDM9"/>
<dbReference type="SMART" id="SM00212">
    <property type="entry name" value="UBCc"/>
    <property type="match status" value="1"/>
</dbReference>
<dbReference type="GeneID" id="27335391"/>
<evidence type="ECO:0000256" key="2">
    <source>
        <dbReference type="SAM" id="MobiDB-lite"/>
    </source>
</evidence>
<keyword evidence="1" id="KW-0833">Ubl conjugation pathway</keyword>
<dbReference type="GO" id="GO:0006301">
    <property type="term" value="P:DNA damage tolerance"/>
    <property type="evidence" value="ECO:0007669"/>
    <property type="project" value="UniProtKB-ARBA"/>
</dbReference>
<keyword evidence="5" id="KW-1185">Reference proteome</keyword>
<dbReference type="InterPro" id="IPR046896">
    <property type="entry name" value="Cup1-like_N"/>
</dbReference>
<dbReference type="STRING" id="91928.A0A0D1YDM9"/>
<dbReference type="OrthoDB" id="6508832at2759"/>
<evidence type="ECO:0000313" key="4">
    <source>
        <dbReference type="EMBL" id="KIW13121.1"/>
    </source>
</evidence>
<dbReference type="HOGENOM" id="CLU_042937_2_0_1"/>
<dbReference type="RefSeq" id="XP_016233337.1">
    <property type="nucleotide sequence ID" value="XM_016382634.1"/>
</dbReference>
<dbReference type="Pfam" id="PF00179">
    <property type="entry name" value="UQ_con"/>
    <property type="match status" value="1"/>
</dbReference>
<dbReference type="VEuPathDB" id="FungiDB:PV08_08308"/>
<sequence length="495" mass="56168">MGAKVPRNFRLLEELEKGEKGLGAEACSYGLADGDDLMMSNWNGTILGPPHSAHENRIYSVNIHCGEQYPDVPPTIQFVSRVNLPCVDQKTGKVDPSKLPCLANWKRDYTMETILIELRRGSGQWEARDLFRRASAKFPVPTDRGVESIANDGVSLFDGVSCQQTRNVRMPRQFAPKRSGVHRLGCLSLYRALLRECGRLSTALGQKAAHGTKGTLRSIVRYRFDKDRDILSPPQVANGITAGYCFLDLLRSCNAGSSQSLARFTQTLESMSIQAQDTATRRAKFASLWRPPPPHHRRRLEHLKKVKNPANYAHDPSDPRIFHHPAPLSSIKSGVRKVPNLIVTQGIPVLKYPGPQPVLINRVVKNKIKWGIKTFNQHKQLEDQRHLAECEDEWDDIVQTRHGVKKGVEEAEEGKWVQSIRDADAHLEKRLAEQMRRNTELSGKFHEIVVAERELKEKERREAKHQRRMARKRALDEDAEMKTTQEEREPSTGDN</sequence>
<evidence type="ECO:0000313" key="5">
    <source>
        <dbReference type="Proteomes" id="UP000053328"/>
    </source>
</evidence>
<feature type="region of interest" description="Disordered" evidence="2">
    <location>
        <begin position="456"/>
        <end position="495"/>
    </location>
</feature>
<name>A0A0D1YDM9_9EURO</name>
<dbReference type="PROSITE" id="PS50127">
    <property type="entry name" value="UBC_2"/>
    <property type="match status" value="1"/>
</dbReference>
<dbReference type="Gene3D" id="3.10.110.10">
    <property type="entry name" value="Ubiquitin Conjugating Enzyme"/>
    <property type="match status" value="1"/>
</dbReference>
<dbReference type="FunFam" id="3.10.110.10:FF:000026">
    <property type="entry name" value="Ubiquitin-conjugating enzyme E2 variant"/>
    <property type="match status" value="1"/>
</dbReference>
<feature type="compositionally biased region" description="Basic and acidic residues" evidence="2">
    <location>
        <begin position="473"/>
        <end position="495"/>
    </location>
</feature>
<organism evidence="4 5">
    <name type="scientific">Exophiala spinifera</name>
    <dbReference type="NCBI Taxonomy" id="91928"/>
    <lineage>
        <taxon>Eukaryota</taxon>
        <taxon>Fungi</taxon>
        <taxon>Dikarya</taxon>
        <taxon>Ascomycota</taxon>
        <taxon>Pezizomycotina</taxon>
        <taxon>Eurotiomycetes</taxon>
        <taxon>Chaetothyriomycetidae</taxon>
        <taxon>Chaetothyriales</taxon>
        <taxon>Herpotrichiellaceae</taxon>
        <taxon>Exophiala</taxon>
    </lineage>
</organism>
<accession>A0A0D1YDM9</accession>
<dbReference type="InterPro" id="IPR016135">
    <property type="entry name" value="UBQ-conjugating_enzyme/RWD"/>
</dbReference>
<feature type="domain" description="UBC core" evidence="3">
    <location>
        <begin position="6"/>
        <end position="159"/>
    </location>
</feature>
<dbReference type="SUPFAM" id="SSF54495">
    <property type="entry name" value="UBC-like"/>
    <property type="match status" value="1"/>
</dbReference>
<feature type="compositionally biased region" description="Basic residues" evidence="2">
    <location>
        <begin position="463"/>
        <end position="472"/>
    </location>
</feature>
<evidence type="ECO:0000259" key="3">
    <source>
        <dbReference type="PROSITE" id="PS50127"/>
    </source>
</evidence>
<dbReference type="InterPro" id="IPR000608">
    <property type="entry name" value="UBC"/>
</dbReference>
<reference evidence="4 5" key="1">
    <citation type="submission" date="2015-01" db="EMBL/GenBank/DDBJ databases">
        <title>The Genome Sequence of Exophiala spinifera CBS89968.</title>
        <authorList>
            <consortium name="The Broad Institute Genomics Platform"/>
            <person name="Cuomo C."/>
            <person name="de Hoog S."/>
            <person name="Gorbushina A."/>
            <person name="Stielow B."/>
            <person name="Teixiera M."/>
            <person name="Abouelleil A."/>
            <person name="Chapman S.B."/>
            <person name="Priest M."/>
            <person name="Young S.K."/>
            <person name="Wortman J."/>
            <person name="Nusbaum C."/>
            <person name="Birren B."/>
        </authorList>
    </citation>
    <scope>NUCLEOTIDE SEQUENCE [LARGE SCALE GENOMIC DNA]</scope>
    <source>
        <strain evidence="4 5">CBS 89968</strain>
    </source>
</reference>
<dbReference type="Proteomes" id="UP000053328">
    <property type="component" value="Unassembled WGS sequence"/>
</dbReference>
<evidence type="ECO:0000256" key="1">
    <source>
        <dbReference type="ARBA" id="ARBA00022786"/>
    </source>
</evidence>
<dbReference type="PANTHER" id="PTHR24068">
    <property type="entry name" value="UBIQUITIN-CONJUGATING ENZYME E2"/>
    <property type="match status" value="1"/>
</dbReference>
<dbReference type="CDD" id="cd20273">
    <property type="entry name" value="Complex1_LYR_unchar"/>
    <property type="match status" value="1"/>
</dbReference>
<dbReference type="EMBL" id="KN847497">
    <property type="protein sequence ID" value="KIW13121.1"/>
    <property type="molecule type" value="Genomic_DNA"/>
</dbReference>